<evidence type="ECO:0000256" key="3">
    <source>
        <dbReference type="ARBA" id="ARBA00023157"/>
    </source>
</evidence>
<protein>
    <submittedName>
        <fullName evidence="7">Unannotated protein</fullName>
    </submittedName>
</protein>
<keyword evidence="2" id="KW-0201">Cytochrome c-type biogenesis</keyword>
<organism evidence="7">
    <name type="scientific">freshwater metagenome</name>
    <dbReference type="NCBI Taxonomy" id="449393"/>
    <lineage>
        <taxon>unclassified sequences</taxon>
        <taxon>metagenomes</taxon>
        <taxon>ecological metagenomes</taxon>
    </lineage>
</organism>
<dbReference type="GO" id="GO:0016209">
    <property type="term" value="F:antioxidant activity"/>
    <property type="evidence" value="ECO:0007669"/>
    <property type="project" value="InterPro"/>
</dbReference>
<evidence type="ECO:0000256" key="2">
    <source>
        <dbReference type="ARBA" id="ARBA00022748"/>
    </source>
</evidence>
<keyword evidence="5" id="KW-1133">Transmembrane helix</keyword>
<dbReference type="InterPro" id="IPR017937">
    <property type="entry name" value="Thioredoxin_CS"/>
</dbReference>
<gene>
    <name evidence="7" type="ORF">UFOPK3674_00438</name>
</gene>
<dbReference type="InterPro" id="IPR036249">
    <property type="entry name" value="Thioredoxin-like_sf"/>
</dbReference>
<evidence type="ECO:0000256" key="5">
    <source>
        <dbReference type="SAM" id="Phobius"/>
    </source>
</evidence>
<name>A0A6J7HPQ2_9ZZZZ</name>
<reference evidence="7" key="1">
    <citation type="submission" date="2020-05" db="EMBL/GenBank/DDBJ databases">
        <authorList>
            <person name="Chiriac C."/>
            <person name="Salcher M."/>
            <person name="Ghai R."/>
            <person name="Kavagutti S V."/>
        </authorList>
    </citation>
    <scope>NUCLEOTIDE SEQUENCE</scope>
</reference>
<dbReference type="InterPro" id="IPR000866">
    <property type="entry name" value="AhpC/TSA"/>
</dbReference>
<keyword evidence="5" id="KW-0472">Membrane</keyword>
<feature type="transmembrane region" description="Helical" evidence="5">
    <location>
        <begin position="6"/>
        <end position="27"/>
    </location>
</feature>
<keyword evidence="3" id="KW-1015">Disulfide bond</keyword>
<feature type="domain" description="Thioredoxin" evidence="6">
    <location>
        <begin position="43"/>
        <end position="183"/>
    </location>
</feature>
<dbReference type="EMBL" id="CAFBMX010000002">
    <property type="protein sequence ID" value="CAB4919243.1"/>
    <property type="molecule type" value="Genomic_DNA"/>
</dbReference>
<dbReference type="GO" id="GO:0016491">
    <property type="term" value="F:oxidoreductase activity"/>
    <property type="evidence" value="ECO:0007669"/>
    <property type="project" value="InterPro"/>
</dbReference>
<dbReference type="SUPFAM" id="SSF52833">
    <property type="entry name" value="Thioredoxin-like"/>
    <property type="match status" value="1"/>
</dbReference>
<evidence type="ECO:0000313" key="7">
    <source>
        <dbReference type="EMBL" id="CAB4919243.1"/>
    </source>
</evidence>
<dbReference type="GO" id="GO:0017004">
    <property type="term" value="P:cytochrome complex assembly"/>
    <property type="evidence" value="ECO:0007669"/>
    <property type="project" value="UniProtKB-KW"/>
</dbReference>
<keyword evidence="5" id="KW-0812">Transmembrane</keyword>
<proteinExistence type="predicted"/>
<comment type="subcellular location">
    <subcellularLocation>
        <location evidence="1">Cell envelope</location>
    </subcellularLocation>
</comment>
<dbReference type="PROSITE" id="PS00194">
    <property type="entry name" value="THIOREDOXIN_1"/>
    <property type="match status" value="1"/>
</dbReference>
<sequence length="187" mass="19969">MKRPGVLPSVVIVLSAALIALIIYGVVNTGADTSLDAAARRGEQPVAPGASVALPRLDGDGSISLAQLRGKVVVLNFWASWCEPCKAEAPVLERAQQRLTAAGAGTVLGATYKDFATESRRFERQQGVTYPSVRDDQLKLAPKYGTTKLPETFVIDRQGRIVAISRGQIDEKFLSAALDRALKVPAP</sequence>
<accession>A0A6J7HPQ2</accession>
<dbReference type="Pfam" id="PF00578">
    <property type="entry name" value="AhpC-TSA"/>
    <property type="match status" value="1"/>
</dbReference>
<evidence type="ECO:0000256" key="1">
    <source>
        <dbReference type="ARBA" id="ARBA00004196"/>
    </source>
</evidence>
<dbReference type="GO" id="GO:0030313">
    <property type="term" value="C:cell envelope"/>
    <property type="evidence" value="ECO:0007669"/>
    <property type="project" value="UniProtKB-SubCell"/>
</dbReference>
<evidence type="ECO:0000256" key="4">
    <source>
        <dbReference type="ARBA" id="ARBA00023284"/>
    </source>
</evidence>
<dbReference type="InterPro" id="IPR013766">
    <property type="entry name" value="Thioredoxin_domain"/>
</dbReference>
<dbReference type="AlphaFoldDB" id="A0A6J7HPQ2"/>
<evidence type="ECO:0000259" key="6">
    <source>
        <dbReference type="PROSITE" id="PS51352"/>
    </source>
</evidence>
<dbReference type="Gene3D" id="3.40.30.10">
    <property type="entry name" value="Glutaredoxin"/>
    <property type="match status" value="1"/>
</dbReference>
<dbReference type="InterPro" id="IPR050553">
    <property type="entry name" value="Thioredoxin_ResA/DsbE_sf"/>
</dbReference>
<dbReference type="PROSITE" id="PS51352">
    <property type="entry name" value="THIOREDOXIN_2"/>
    <property type="match status" value="1"/>
</dbReference>
<dbReference type="PANTHER" id="PTHR42852:SF6">
    <property type="entry name" value="THIOL:DISULFIDE INTERCHANGE PROTEIN DSBE"/>
    <property type="match status" value="1"/>
</dbReference>
<keyword evidence="4" id="KW-0676">Redox-active center</keyword>
<dbReference type="CDD" id="cd02966">
    <property type="entry name" value="TlpA_like_family"/>
    <property type="match status" value="1"/>
</dbReference>
<dbReference type="PANTHER" id="PTHR42852">
    <property type="entry name" value="THIOL:DISULFIDE INTERCHANGE PROTEIN DSBE"/>
    <property type="match status" value="1"/>
</dbReference>